<evidence type="ECO:0000313" key="4">
    <source>
        <dbReference type="EMBL" id="VDI34225.1"/>
    </source>
</evidence>
<sequence length="153" mass="16994">MEIYVALTFLLIINVSGCPSGWIQDGDTCYFFSKGLASSWADANSYCQAFGYKLAEPMDEHKLNFVKGELNRLAGTSRYYIGGSDFFVEGQWIWSTSQTSIVAHNWEPSEPNNIGTGEDCLTVNHDGLWNDVPCDTDVRFICEAENADVNVIG</sequence>
<dbReference type="InterPro" id="IPR018378">
    <property type="entry name" value="C-type_lectin_CS"/>
</dbReference>
<dbReference type="PANTHER" id="PTHR22803">
    <property type="entry name" value="MANNOSE, PHOSPHOLIPASE, LECTIN RECEPTOR RELATED"/>
    <property type="match status" value="1"/>
</dbReference>
<evidence type="ECO:0000256" key="2">
    <source>
        <dbReference type="SAM" id="SignalP"/>
    </source>
</evidence>
<accession>A0A8B6EHZ8</accession>
<dbReference type="SUPFAM" id="SSF56436">
    <property type="entry name" value="C-type lectin-like"/>
    <property type="match status" value="1"/>
</dbReference>
<dbReference type="EMBL" id="UYJE01005138">
    <property type="protein sequence ID" value="VDI34225.1"/>
    <property type="molecule type" value="Genomic_DNA"/>
</dbReference>
<comment type="caution">
    <text evidence="4">The sequence shown here is derived from an EMBL/GenBank/DDBJ whole genome shotgun (WGS) entry which is preliminary data.</text>
</comment>
<keyword evidence="4" id="KW-0675">Receptor</keyword>
<dbReference type="OrthoDB" id="6271941at2759"/>
<dbReference type="InterPro" id="IPR001304">
    <property type="entry name" value="C-type_lectin-like"/>
</dbReference>
<name>A0A8B6EHZ8_MYTGA</name>
<organism evidence="4 5">
    <name type="scientific">Mytilus galloprovincialis</name>
    <name type="common">Mediterranean mussel</name>
    <dbReference type="NCBI Taxonomy" id="29158"/>
    <lineage>
        <taxon>Eukaryota</taxon>
        <taxon>Metazoa</taxon>
        <taxon>Spiralia</taxon>
        <taxon>Lophotrochozoa</taxon>
        <taxon>Mollusca</taxon>
        <taxon>Bivalvia</taxon>
        <taxon>Autobranchia</taxon>
        <taxon>Pteriomorphia</taxon>
        <taxon>Mytilida</taxon>
        <taxon>Mytiloidea</taxon>
        <taxon>Mytilidae</taxon>
        <taxon>Mytilinae</taxon>
        <taxon>Mytilus</taxon>
    </lineage>
</organism>
<dbReference type="InterPro" id="IPR016186">
    <property type="entry name" value="C-type_lectin-like/link_sf"/>
</dbReference>
<evidence type="ECO:0000256" key="1">
    <source>
        <dbReference type="ARBA" id="ARBA00023157"/>
    </source>
</evidence>
<dbReference type="Pfam" id="PF00059">
    <property type="entry name" value="Lectin_C"/>
    <property type="match status" value="1"/>
</dbReference>
<feature type="chain" id="PRO_5032850790" evidence="2">
    <location>
        <begin position="18"/>
        <end position="153"/>
    </location>
</feature>
<feature type="domain" description="C-type lectin" evidence="3">
    <location>
        <begin position="25"/>
        <end position="143"/>
    </location>
</feature>
<keyword evidence="2" id="KW-0732">Signal</keyword>
<proteinExistence type="predicted"/>
<keyword evidence="1" id="KW-1015">Disulfide bond</keyword>
<dbReference type="Gene3D" id="3.10.100.10">
    <property type="entry name" value="Mannose-Binding Protein A, subunit A"/>
    <property type="match status" value="1"/>
</dbReference>
<evidence type="ECO:0000259" key="3">
    <source>
        <dbReference type="PROSITE" id="PS50041"/>
    </source>
</evidence>
<keyword evidence="5" id="KW-1185">Reference proteome</keyword>
<protein>
    <submittedName>
        <fullName evidence="4">Low affinity immunoglobulin epsilon Fc receptor</fullName>
    </submittedName>
</protein>
<dbReference type="InterPro" id="IPR016187">
    <property type="entry name" value="CTDL_fold"/>
</dbReference>
<dbReference type="PROSITE" id="PS50041">
    <property type="entry name" value="C_TYPE_LECTIN_2"/>
    <property type="match status" value="1"/>
</dbReference>
<evidence type="ECO:0000313" key="5">
    <source>
        <dbReference type="Proteomes" id="UP000596742"/>
    </source>
</evidence>
<dbReference type="SMART" id="SM00034">
    <property type="entry name" value="CLECT"/>
    <property type="match status" value="1"/>
</dbReference>
<gene>
    <name evidence="4" type="ORF">MGAL_10B018036</name>
</gene>
<feature type="signal peptide" evidence="2">
    <location>
        <begin position="1"/>
        <end position="17"/>
    </location>
</feature>
<dbReference type="PROSITE" id="PS00615">
    <property type="entry name" value="C_TYPE_LECTIN_1"/>
    <property type="match status" value="1"/>
</dbReference>
<dbReference type="Proteomes" id="UP000596742">
    <property type="component" value="Unassembled WGS sequence"/>
</dbReference>
<dbReference type="InterPro" id="IPR050111">
    <property type="entry name" value="C-type_lectin/snaclec_domain"/>
</dbReference>
<reference evidence="4" key="1">
    <citation type="submission" date="2018-11" db="EMBL/GenBank/DDBJ databases">
        <authorList>
            <person name="Alioto T."/>
            <person name="Alioto T."/>
        </authorList>
    </citation>
    <scope>NUCLEOTIDE SEQUENCE</scope>
</reference>
<dbReference type="CDD" id="cd00037">
    <property type="entry name" value="CLECT"/>
    <property type="match status" value="1"/>
</dbReference>
<dbReference type="AlphaFoldDB" id="A0A8B6EHZ8"/>